<evidence type="ECO:0000313" key="2">
    <source>
        <dbReference type="EMBL" id="ODQ49411.1"/>
    </source>
</evidence>
<reference evidence="2 3" key="1">
    <citation type="journal article" date="2016" name="Proc. Natl. Acad. Sci. U.S.A.">
        <title>Comparative genomics of biotechnologically important yeasts.</title>
        <authorList>
            <person name="Riley R."/>
            <person name="Haridas S."/>
            <person name="Wolfe K.H."/>
            <person name="Lopes M.R."/>
            <person name="Hittinger C.T."/>
            <person name="Goeker M."/>
            <person name="Salamov A.A."/>
            <person name="Wisecaver J.H."/>
            <person name="Long T.M."/>
            <person name="Calvey C.H."/>
            <person name="Aerts A.L."/>
            <person name="Barry K.W."/>
            <person name="Choi C."/>
            <person name="Clum A."/>
            <person name="Coughlan A.Y."/>
            <person name="Deshpande S."/>
            <person name="Douglass A.P."/>
            <person name="Hanson S.J."/>
            <person name="Klenk H.-P."/>
            <person name="LaButti K.M."/>
            <person name="Lapidus A."/>
            <person name="Lindquist E.A."/>
            <person name="Lipzen A.M."/>
            <person name="Meier-Kolthoff J.P."/>
            <person name="Ohm R.A."/>
            <person name="Otillar R.P."/>
            <person name="Pangilinan J.L."/>
            <person name="Peng Y."/>
            <person name="Rokas A."/>
            <person name="Rosa C.A."/>
            <person name="Scheuner C."/>
            <person name="Sibirny A.A."/>
            <person name="Slot J.C."/>
            <person name="Stielow J.B."/>
            <person name="Sun H."/>
            <person name="Kurtzman C.P."/>
            <person name="Blackwell M."/>
            <person name="Grigoriev I.V."/>
            <person name="Jeffries T.W."/>
        </authorList>
    </citation>
    <scope>NUCLEOTIDE SEQUENCE [LARGE SCALE GENOMIC DNA]</scope>
    <source>
        <strain evidence="2 3">NRRL Y-2026</strain>
    </source>
</reference>
<organism evidence="2 3">
    <name type="scientific">Pichia membranifaciens NRRL Y-2026</name>
    <dbReference type="NCBI Taxonomy" id="763406"/>
    <lineage>
        <taxon>Eukaryota</taxon>
        <taxon>Fungi</taxon>
        <taxon>Dikarya</taxon>
        <taxon>Ascomycota</taxon>
        <taxon>Saccharomycotina</taxon>
        <taxon>Pichiomycetes</taxon>
        <taxon>Pichiales</taxon>
        <taxon>Pichiaceae</taxon>
        <taxon>Pichia</taxon>
    </lineage>
</organism>
<name>A0A1E3NTH4_9ASCO</name>
<accession>A0A1E3NTH4</accession>
<dbReference type="EMBL" id="KV454001">
    <property type="protein sequence ID" value="ODQ49411.1"/>
    <property type="molecule type" value="Genomic_DNA"/>
</dbReference>
<proteinExistence type="predicted"/>
<dbReference type="AlphaFoldDB" id="A0A1E3NTH4"/>
<evidence type="ECO:0000256" key="1">
    <source>
        <dbReference type="SAM" id="MobiDB-lite"/>
    </source>
</evidence>
<keyword evidence="3" id="KW-1185">Reference proteome</keyword>
<protein>
    <submittedName>
        <fullName evidence="2">Uncharacterized protein</fullName>
    </submittedName>
</protein>
<gene>
    <name evidence="2" type="ORF">PICMEDRAFT_101033</name>
</gene>
<dbReference type="RefSeq" id="XP_019020524.1">
    <property type="nucleotide sequence ID" value="XM_019159629.1"/>
</dbReference>
<evidence type="ECO:0000313" key="3">
    <source>
        <dbReference type="Proteomes" id="UP000094455"/>
    </source>
</evidence>
<dbReference type="Proteomes" id="UP000094455">
    <property type="component" value="Unassembled WGS sequence"/>
</dbReference>
<feature type="region of interest" description="Disordered" evidence="1">
    <location>
        <begin position="154"/>
        <end position="186"/>
    </location>
</feature>
<dbReference type="GeneID" id="30176316"/>
<sequence length="186" mass="20729">MGCRRNRRMRSAPLLPNGFRLCCGLRRRLHRSRRCARSSGERGRDGKKHGSGRTQGQAIAVSRQRAPPRSPARRSLYLVSAAPHRLSRLIALRFTPMRKASAGLEPALADTRTRSLSAACFIYFDRCTRSKSCSHGLCGRLQRLQQASAGFSRLQEASEDPNSRGLPVPTRSVRGTLGLRGVHRQR</sequence>
<feature type="region of interest" description="Disordered" evidence="1">
    <location>
        <begin position="34"/>
        <end position="74"/>
    </location>
</feature>